<dbReference type="GeneID" id="125312723"/>
<proteinExistence type="predicted"/>
<reference evidence="3" key="1">
    <citation type="submission" date="2025-08" db="UniProtKB">
        <authorList>
            <consortium name="RefSeq"/>
        </authorList>
    </citation>
    <scope>IDENTIFICATION</scope>
    <source>
        <tissue evidence="3">Leaf</tissue>
    </source>
</reference>
<feature type="region of interest" description="Disordered" evidence="1">
    <location>
        <begin position="114"/>
        <end position="149"/>
    </location>
</feature>
<accession>A0ABM3GTX4</accession>
<name>A0ABM3GTX4_9MYRT</name>
<evidence type="ECO:0000313" key="2">
    <source>
        <dbReference type="Proteomes" id="UP000827889"/>
    </source>
</evidence>
<gene>
    <name evidence="3" type="primary">LOC125312723</name>
</gene>
<organism evidence="2 3">
    <name type="scientific">Rhodamnia argentea</name>
    <dbReference type="NCBI Taxonomy" id="178133"/>
    <lineage>
        <taxon>Eukaryota</taxon>
        <taxon>Viridiplantae</taxon>
        <taxon>Streptophyta</taxon>
        <taxon>Embryophyta</taxon>
        <taxon>Tracheophyta</taxon>
        <taxon>Spermatophyta</taxon>
        <taxon>Magnoliopsida</taxon>
        <taxon>eudicotyledons</taxon>
        <taxon>Gunneridae</taxon>
        <taxon>Pentapetalae</taxon>
        <taxon>rosids</taxon>
        <taxon>malvids</taxon>
        <taxon>Myrtales</taxon>
        <taxon>Myrtaceae</taxon>
        <taxon>Myrtoideae</taxon>
        <taxon>Myrteae</taxon>
        <taxon>Australasian group</taxon>
        <taxon>Rhodamnia</taxon>
    </lineage>
</organism>
<keyword evidence="2" id="KW-1185">Reference proteome</keyword>
<dbReference type="Proteomes" id="UP000827889">
    <property type="component" value="Chromosome 10"/>
</dbReference>
<evidence type="ECO:0000313" key="3">
    <source>
        <dbReference type="RefSeq" id="XP_048127799.1"/>
    </source>
</evidence>
<feature type="compositionally biased region" description="Low complexity" evidence="1">
    <location>
        <begin position="121"/>
        <end position="139"/>
    </location>
</feature>
<dbReference type="RefSeq" id="XP_048127799.1">
    <property type="nucleotide sequence ID" value="XM_048271842.1"/>
</dbReference>
<evidence type="ECO:0000256" key="1">
    <source>
        <dbReference type="SAM" id="MobiDB-lite"/>
    </source>
</evidence>
<sequence length="215" mass="23243">MSDTAKQLGNDTAKAFYSNPSHHHSLTYMRCGFSGTPLPHRPTRPSPSPLLRFLSSPRRRPSLSRSCGSRAPLASRLLNRVRTVSARLKDRQTLSQSITACTSSRLLSDVASRPLPWTATGDSPPASASPGPRSSGSSGKFEHNANSSSVRSSLKDPELLDFEVASITLISIIWTQVISGGDVAVGMQHHRLKLDEMSFLTNMLVCNLKTAGFAI</sequence>
<protein>
    <submittedName>
        <fullName evidence="3">Uncharacterized protein LOC125312723</fullName>
    </submittedName>
</protein>